<dbReference type="PANTHER" id="PTHR47163">
    <property type="entry name" value="DDE_TNP_IS1595 DOMAIN-CONTAINING PROTEIN"/>
    <property type="match status" value="1"/>
</dbReference>
<dbReference type="InterPro" id="IPR024442">
    <property type="entry name" value="Transposase_Zn_ribbon"/>
</dbReference>
<dbReference type="Pfam" id="PF12760">
    <property type="entry name" value="Zn_ribbon_IS1595"/>
    <property type="match status" value="1"/>
</dbReference>
<evidence type="ECO:0000313" key="3">
    <source>
        <dbReference type="EMBL" id="QEM04864.1"/>
    </source>
</evidence>
<dbReference type="InterPro" id="IPR024445">
    <property type="entry name" value="Tnp_ISXO2-like"/>
</dbReference>
<sequence>MEQEHPPLGKTLPFRTINDIAIHFRDKAVCIEYLTQLRWAGNVKCAHCGHDKVYELKGAYKGYKCAKCRKKFTAIKGTIFENSPIELSKWFMAIFILSTHRKGISSVQIARDIGVTQKTAWFMMQRVRYAFKMKSFESNEKIGKSTFDNKGNEVKAVVEVDETYIGGKVANMHKHKAEAIEKKGSSSKIGVIGAIERGGKVKLQPLKATDHENVIPFLVKSVHQGTKLMTDEHVAYNTMNRVYEHQTIKHMLKEYVRGEVHTNTIENFWSLLKRGVYGTYHFISPKHVHQYLEEFAFRFNSRELTEAQRFDKLISLSNYKITYKVLTYEPKETQANA</sequence>
<protein>
    <submittedName>
        <fullName evidence="3">IS1595 family transposase</fullName>
    </submittedName>
</protein>
<dbReference type="AlphaFoldDB" id="A0A5C1HGC0"/>
<dbReference type="EMBL" id="CP043451">
    <property type="protein sequence ID" value="QEM04864.1"/>
    <property type="molecule type" value="Genomic_DNA"/>
</dbReference>
<dbReference type="Proteomes" id="UP000250557">
    <property type="component" value="Chromosome"/>
</dbReference>
<dbReference type="Pfam" id="PF12762">
    <property type="entry name" value="DDE_Tnp_IS1595"/>
    <property type="match status" value="1"/>
</dbReference>
<dbReference type="InterPro" id="IPR053164">
    <property type="entry name" value="IS1016-like_transposase"/>
</dbReference>
<feature type="domain" description="ISXO2-like transposase" evidence="1">
    <location>
        <begin position="153"/>
        <end position="300"/>
    </location>
</feature>
<dbReference type="EMBL" id="CP043451">
    <property type="protein sequence ID" value="QEM02126.1"/>
    <property type="molecule type" value="Genomic_DNA"/>
</dbReference>
<keyword evidence="6" id="KW-1185">Reference proteome</keyword>
<dbReference type="SMART" id="SM01126">
    <property type="entry name" value="DDE_Tnp_IS1595"/>
    <property type="match status" value="1"/>
</dbReference>
<dbReference type="Proteomes" id="UP000663940">
    <property type="component" value="Chromosome"/>
</dbReference>
<evidence type="ECO:0000313" key="2">
    <source>
        <dbReference type="EMBL" id="QEM02126.1"/>
    </source>
</evidence>
<evidence type="ECO:0000313" key="6">
    <source>
        <dbReference type="Proteomes" id="UP000663940"/>
    </source>
</evidence>
<evidence type="ECO:0000313" key="4">
    <source>
        <dbReference type="EMBL" id="QTE52618.1"/>
    </source>
</evidence>
<accession>A0A5C1HGC0</accession>
<dbReference type="RefSeq" id="WP_112658802.1">
    <property type="nucleotide sequence ID" value="NZ_CP043451.1"/>
</dbReference>
<gene>
    <name evidence="2" type="ORF">DIU31_000800</name>
    <name evidence="3" type="ORF">DIU31_015585</name>
    <name evidence="4" type="ORF">J3L21_11900</name>
</gene>
<organism evidence="3 5">
    <name type="scientific">Mucilaginibacter rubeus</name>
    <dbReference type="NCBI Taxonomy" id="2027860"/>
    <lineage>
        <taxon>Bacteria</taxon>
        <taxon>Pseudomonadati</taxon>
        <taxon>Bacteroidota</taxon>
        <taxon>Sphingobacteriia</taxon>
        <taxon>Sphingobacteriales</taxon>
        <taxon>Sphingobacteriaceae</taxon>
        <taxon>Mucilaginibacter</taxon>
    </lineage>
</organism>
<dbReference type="NCBIfam" id="NF033547">
    <property type="entry name" value="transpos_IS1595"/>
    <property type="match status" value="1"/>
</dbReference>
<proteinExistence type="predicted"/>
<evidence type="ECO:0000313" key="5">
    <source>
        <dbReference type="Proteomes" id="UP000250557"/>
    </source>
</evidence>
<reference evidence="3 5" key="1">
    <citation type="submission" date="2019-08" db="EMBL/GenBank/DDBJ databases">
        <title>Comparative genome analysis confer to the adaptation heavy metal polluted environment.</title>
        <authorList>
            <person name="Li Y."/>
        </authorList>
    </citation>
    <scope>NUCLEOTIDE SEQUENCE [LARGE SCALE GENOMIC DNA]</scope>
    <source>
        <strain evidence="3 5">P2</strain>
    </source>
</reference>
<dbReference type="EMBL" id="CP071880">
    <property type="protein sequence ID" value="QTE52618.1"/>
    <property type="molecule type" value="Genomic_DNA"/>
</dbReference>
<name>A0A5C1HGC0_9SPHI</name>
<evidence type="ECO:0000259" key="1">
    <source>
        <dbReference type="SMART" id="SM01126"/>
    </source>
</evidence>
<reference evidence="4 6" key="2">
    <citation type="submission" date="2021-03" db="EMBL/GenBank/DDBJ databases">
        <title>Mucilaginibacter strains isolated from gold and copper mining confer multi heavy-metal resistance.</title>
        <authorList>
            <person name="Li Y."/>
        </authorList>
    </citation>
    <scope>NUCLEOTIDE SEQUENCE [LARGE SCALE GENOMIC DNA]</scope>
    <source>
        <strain evidence="4 6">P2-4</strain>
    </source>
</reference>
<dbReference type="PANTHER" id="PTHR47163:SF2">
    <property type="entry name" value="SI:DKEY-17M8.2"/>
    <property type="match status" value="1"/>
</dbReference>